<keyword evidence="1" id="KW-1133">Transmembrane helix</keyword>
<name>A0A0A9FLD4_ARUDO</name>
<evidence type="ECO:0000313" key="2">
    <source>
        <dbReference type="EMBL" id="JAE12054.1"/>
    </source>
</evidence>
<reference evidence="2" key="1">
    <citation type="submission" date="2014-09" db="EMBL/GenBank/DDBJ databases">
        <authorList>
            <person name="Magalhaes I.L.F."/>
            <person name="Oliveira U."/>
            <person name="Santos F.R."/>
            <person name="Vidigal T.H.D.A."/>
            <person name="Brescovit A.D."/>
            <person name="Santos A.J."/>
        </authorList>
    </citation>
    <scope>NUCLEOTIDE SEQUENCE</scope>
    <source>
        <tissue evidence="2">Shoot tissue taken approximately 20 cm above the soil surface</tissue>
    </source>
</reference>
<protein>
    <submittedName>
        <fullName evidence="2">Uncharacterized protein</fullName>
    </submittedName>
</protein>
<dbReference type="AlphaFoldDB" id="A0A0A9FLD4"/>
<keyword evidence="1" id="KW-0472">Membrane</keyword>
<dbReference type="EMBL" id="GBRH01185842">
    <property type="protein sequence ID" value="JAE12054.1"/>
    <property type="molecule type" value="Transcribed_RNA"/>
</dbReference>
<sequence>MLLLELSLEVKHMFCVIGGKYTLLAYGLTAVQFYF</sequence>
<proteinExistence type="predicted"/>
<evidence type="ECO:0000256" key="1">
    <source>
        <dbReference type="SAM" id="Phobius"/>
    </source>
</evidence>
<keyword evidence="1" id="KW-0812">Transmembrane</keyword>
<accession>A0A0A9FLD4</accession>
<feature type="transmembrane region" description="Helical" evidence="1">
    <location>
        <begin position="12"/>
        <end position="34"/>
    </location>
</feature>
<reference evidence="2" key="2">
    <citation type="journal article" date="2015" name="Data Brief">
        <title>Shoot transcriptome of the giant reed, Arundo donax.</title>
        <authorList>
            <person name="Barrero R.A."/>
            <person name="Guerrero F.D."/>
            <person name="Moolhuijzen P."/>
            <person name="Goolsby J.A."/>
            <person name="Tidwell J."/>
            <person name="Bellgard S.E."/>
            <person name="Bellgard M.I."/>
        </authorList>
    </citation>
    <scope>NUCLEOTIDE SEQUENCE</scope>
    <source>
        <tissue evidence="2">Shoot tissue taken approximately 20 cm above the soil surface</tissue>
    </source>
</reference>
<organism evidence="2">
    <name type="scientific">Arundo donax</name>
    <name type="common">Giant reed</name>
    <name type="synonym">Donax arundinaceus</name>
    <dbReference type="NCBI Taxonomy" id="35708"/>
    <lineage>
        <taxon>Eukaryota</taxon>
        <taxon>Viridiplantae</taxon>
        <taxon>Streptophyta</taxon>
        <taxon>Embryophyta</taxon>
        <taxon>Tracheophyta</taxon>
        <taxon>Spermatophyta</taxon>
        <taxon>Magnoliopsida</taxon>
        <taxon>Liliopsida</taxon>
        <taxon>Poales</taxon>
        <taxon>Poaceae</taxon>
        <taxon>PACMAD clade</taxon>
        <taxon>Arundinoideae</taxon>
        <taxon>Arundineae</taxon>
        <taxon>Arundo</taxon>
    </lineage>
</organism>